<protein>
    <submittedName>
        <fullName evidence="2">Uncharacterized protein</fullName>
    </submittedName>
</protein>
<reference evidence="2" key="1">
    <citation type="submission" date="2021-03" db="EMBL/GenBank/DDBJ databases">
        <title>Draft genome sequence of rust myrtle Austropuccinia psidii MF-1, a brazilian biotype.</title>
        <authorList>
            <person name="Quecine M.C."/>
            <person name="Pachon D.M.R."/>
            <person name="Bonatelli M.L."/>
            <person name="Correr F.H."/>
            <person name="Franceschini L.M."/>
            <person name="Leite T.F."/>
            <person name="Margarido G.R.A."/>
            <person name="Almeida C.A."/>
            <person name="Ferrarezi J.A."/>
            <person name="Labate C.A."/>
        </authorList>
    </citation>
    <scope>NUCLEOTIDE SEQUENCE</scope>
    <source>
        <strain evidence="2">MF-1</strain>
    </source>
</reference>
<feature type="region of interest" description="Disordered" evidence="1">
    <location>
        <begin position="131"/>
        <end position="212"/>
    </location>
</feature>
<dbReference type="AlphaFoldDB" id="A0A9Q3JD68"/>
<sequence length="212" mass="23411">MSSRGLIKAQGKVSLSKINDAIKQSLHILINSIPPRQYWKFILKGYSRGSSNKVCQLSMLHKSTLATTFIQYMLDSSRPTFQSYTMGRLSNPVQFPIWKGFQTTSQARAQAIFPTTPRASLHGTPAVPQLRAHLDRGPNLEGSAPSRKEERGPRRSISFSAAVGSFPKLSRTTFKGPGEDFEEGEENSVEEEESNCTEGVPAPVWNPSLLEG</sequence>
<proteinExistence type="predicted"/>
<comment type="caution">
    <text evidence="2">The sequence shown here is derived from an EMBL/GenBank/DDBJ whole genome shotgun (WGS) entry which is preliminary data.</text>
</comment>
<dbReference type="EMBL" id="AVOT02068445">
    <property type="protein sequence ID" value="MBW0559682.1"/>
    <property type="molecule type" value="Genomic_DNA"/>
</dbReference>
<evidence type="ECO:0000313" key="3">
    <source>
        <dbReference type="Proteomes" id="UP000765509"/>
    </source>
</evidence>
<accession>A0A9Q3JD68</accession>
<evidence type="ECO:0000313" key="2">
    <source>
        <dbReference type="EMBL" id="MBW0559682.1"/>
    </source>
</evidence>
<feature type="compositionally biased region" description="Acidic residues" evidence="1">
    <location>
        <begin position="179"/>
        <end position="195"/>
    </location>
</feature>
<evidence type="ECO:0000256" key="1">
    <source>
        <dbReference type="SAM" id="MobiDB-lite"/>
    </source>
</evidence>
<keyword evidence="3" id="KW-1185">Reference proteome</keyword>
<gene>
    <name evidence="2" type="ORF">O181_099397</name>
</gene>
<organism evidence="2 3">
    <name type="scientific">Austropuccinia psidii MF-1</name>
    <dbReference type="NCBI Taxonomy" id="1389203"/>
    <lineage>
        <taxon>Eukaryota</taxon>
        <taxon>Fungi</taxon>
        <taxon>Dikarya</taxon>
        <taxon>Basidiomycota</taxon>
        <taxon>Pucciniomycotina</taxon>
        <taxon>Pucciniomycetes</taxon>
        <taxon>Pucciniales</taxon>
        <taxon>Sphaerophragmiaceae</taxon>
        <taxon>Austropuccinia</taxon>
    </lineage>
</organism>
<name>A0A9Q3JD68_9BASI</name>
<dbReference type="Proteomes" id="UP000765509">
    <property type="component" value="Unassembled WGS sequence"/>
</dbReference>